<feature type="signal peptide" evidence="3">
    <location>
        <begin position="1"/>
        <end position="20"/>
    </location>
</feature>
<feature type="transmembrane region" description="Helical" evidence="2">
    <location>
        <begin position="112"/>
        <end position="128"/>
    </location>
</feature>
<feature type="transmembrane region" description="Helical" evidence="2">
    <location>
        <begin position="240"/>
        <end position="257"/>
    </location>
</feature>
<evidence type="ECO:0000259" key="4">
    <source>
        <dbReference type="Pfam" id="PF23317"/>
    </source>
</evidence>
<keyword evidence="2" id="KW-1133">Transmembrane helix</keyword>
<name>A0A8H5GIF7_9AGAR</name>
<evidence type="ECO:0000256" key="1">
    <source>
        <dbReference type="SAM" id="MobiDB-lite"/>
    </source>
</evidence>
<feature type="domain" description="Calcium channel YVC1-like C-terminal transmembrane" evidence="4">
    <location>
        <begin position="109"/>
        <end position="199"/>
    </location>
</feature>
<sequence length="442" mass="49503">MLAMKLIAALTTSWNPLAGATEDVVCEVRQYLGGNDEDLNYPQSALEMAISTESKSFLASPVTQKVVNDIYSGKRQRHGLFLLTIINIEESKYTTGAQNHFLTTIDHDAEKVTLWEIVFCIFAFAFALDEYTASTEHGWIIYIANMWNVFDFGFILICIGYAILRTKGLAYSDSVVHSSEMAFDILACGACILFPRLRNSPYRLRPTVFIAVTRLAFLAISNTIVVIVKADALFSYQPPFNILALTSFPILIVIALYERYLASGRKVRESGKGAAHTFFYSLPRHIKHMPLVEALVGSTSADLYSAIFEMDIDHGYELFTPADEERPAFPITRDNAHTPPTSTQRRSSSVADAPRRPLLSPIASPRRRIVTNLDSSAEVDGRSPLAKLFTRTASDHSNAVEATARKLEALVDSLKDSPIQQLKKEMKELQVRYQCHRMCQYH</sequence>
<dbReference type="InterPro" id="IPR052971">
    <property type="entry name" value="TRP_calcium_channel"/>
</dbReference>
<evidence type="ECO:0000256" key="3">
    <source>
        <dbReference type="SAM" id="SignalP"/>
    </source>
</evidence>
<feature type="compositionally biased region" description="Low complexity" evidence="1">
    <location>
        <begin position="338"/>
        <end position="349"/>
    </location>
</feature>
<evidence type="ECO:0000313" key="5">
    <source>
        <dbReference type="EMBL" id="KAF5365608.1"/>
    </source>
</evidence>
<dbReference type="InterPro" id="IPR056336">
    <property type="entry name" value="YVC1_C"/>
</dbReference>
<keyword evidence="3" id="KW-0732">Signal</keyword>
<gene>
    <name evidence="5" type="ORF">D9758_003241</name>
</gene>
<accession>A0A8H5GIF7</accession>
<dbReference type="Pfam" id="PF23317">
    <property type="entry name" value="YVC1_C"/>
    <property type="match status" value="1"/>
</dbReference>
<dbReference type="PANTHER" id="PTHR35859">
    <property type="entry name" value="NONSELECTIVE CATION CHANNEL PROTEIN"/>
    <property type="match status" value="1"/>
</dbReference>
<dbReference type="EMBL" id="JAACJM010000026">
    <property type="protein sequence ID" value="KAF5365608.1"/>
    <property type="molecule type" value="Genomic_DNA"/>
</dbReference>
<comment type="caution">
    <text evidence="5">The sequence shown here is derived from an EMBL/GenBank/DDBJ whole genome shotgun (WGS) entry which is preliminary data.</text>
</comment>
<feature type="transmembrane region" description="Helical" evidence="2">
    <location>
        <begin position="207"/>
        <end position="228"/>
    </location>
</feature>
<feature type="transmembrane region" description="Helical" evidence="2">
    <location>
        <begin position="140"/>
        <end position="163"/>
    </location>
</feature>
<proteinExistence type="predicted"/>
<dbReference type="Proteomes" id="UP000559256">
    <property type="component" value="Unassembled WGS sequence"/>
</dbReference>
<dbReference type="PANTHER" id="PTHR35859:SF6">
    <property type="entry name" value="ION TRANSPORT DOMAIN-CONTAINING PROTEIN"/>
    <property type="match status" value="1"/>
</dbReference>
<evidence type="ECO:0000313" key="6">
    <source>
        <dbReference type="Proteomes" id="UP000559256"/>
    </source>
</evidence>
<organism evidence="5 6">
    <name type="scientific">Tetrapyrgos nigripes</name>
    <dbReference type="NCBI Taxonomy" id="182062"/>
    <lineage>
        <taxon>Eukaryota</taxon>
        <taxon>Fungi</taxon>
        <taxon>Dikarya</taxon>
        <taxon>Basidiomycota</taxon>
        <taxon>Agaricomycotina</taxon>
        <taxon>Agaricomycetes</taxon>
        <taxon>Agaricomycetidae</taxon>
        <taxon>Agaricales</taxon>
        <taxon>Marasmiineae</taxon>
        <taxon>Marasmiaceae</taxon>
        <taxon>Tetrapyrgos</taxon>
    </lineage>
</organism>
<feature type="chain" id="PRO_5034001999" description="Calcium channel YVC1-like C-terminal transmembrane domain-containing protein" evidence="3">
    <location>
        <begin position="21"/>
        <end position="442"/>
    </location>
</feature>
<dbReference type="AlphaFoldDB" id="A0A8H5GIF7"/>
<dbReference type="OrthoDB" id="2373987at2759"/>
<keyword evidence="6" id="KW-1185">Reference proteome</keyword>
<keyword evidence="2" id="KW-0472">Membrane</keyword>
<feature type="region of interest" description="Disordered" evidence="1">
    <location>
        <begin position="329"/>
        <end position="364"/>
    </location>
</feature>
<evidence type="ECO:0000256" key="2">
    <source>
        <dbReference type="SAM" id="Phobius"/>
    </source>
</evidence>
<keyword evidence="2" id="KW-0812">Transmembrane</keyword>
<reference evidence="5 6" key="1">
    <citation type="journal article" date="2020" name="ISME J.">
        <title>Uncovering the hidden diversity of litter-decomposition mechanisms in mushroom-forming fungi.</title>
        <authorList>
            <person name="Floudas D."/>
            <person name="Bentzer J."/>
            <person name="Ahren D."/>
            <person name="Johansson T."/>
            <person name="Persson P."/>
            <person name="Tunlid A."/>
        </authorList>
    </citation>
    <scope>NUCLEOTIDE SEQUENCE [LARGE SCALE GENOMIC DNA]</scope>
    <source>
        <strain evidence="5 6">CBS 291.85</strain>
    </source>
</reference>
<protein>
    <recommendedName>
        <fullName evidence="4">Calcium channel YVC1-like C-terminal transmembrane domain-containing protein</fullName>
    </recommendedName>
</protein>